<reference evidence="1 2" key="1">
    <citation type="submission" date="2018-10" db="EMBL/GenBank/DDBJ databases">
        <authorList>
            <person name="Ekblom R."/>
            <person name="Jareborg N."/>
        </authorList>
    </citation>
    <scope>NUCLEOTIDE SEQUENCE [LARGE SCALE GENOMIC DNA]</scope>
    <source>
        <tissue evidence="1">Muscle</tissue>
    </source>
</reference>
<protein>
    <submittedName>
        <fullName evidence="1">Uncharacterized protein</fullName>
    </submittedName>
</protein>
<dbReference type="EMBL" id="CYRY02003686">
    <property type="protein sequence ID" value="VCW68273.1"/>
    <property type="molecule type" value="Genomic_DNA"/>
</dbReference>
<dbReference type="Proteomes" id="UP000269945">
    <property type="component" value="Unassembled WGS sequence"/>
</dbReference>
<evidence type="ECO:0000313" key="2">
    <source>
        <dbReference type="Proteomes" id="UP000269945"/>
    </source>
</evidence>
<evidence type="ECO:0000313" key="1">
    <source>
        <dbReference type="EMBL" id="VCW68273.1"/>
    </source>
</evidence>
<gene>
    <name evidence="1" type="ORF">BN2614_LOCUS1</name>
</gene>
<accession>A0A9X9LHP2</accession>
<proteinExistence type="predicted"/>
<dbReference type="AlphaFoldDB" id="A0A9X9LHP2"/>
<sequence length="102" mass="12206">MLHLTHIRYQEKLTTYTMAEWEEGKLLLPCFKLGMPFGHAWVALHTRIFRRGERNRMELGGDELLMLRRGTLTQKSRLKKNRTYFSNFKPLMPMLGYSYPKK</sequence>
<name>A0A9X9LHP2_GULGU</name>
<keyword evidence="2" id="KW-1185">Reference proteome</keyword>
<organism evidence="1 2">
    <name type="scientific">Gulo gulo</name>
    <name type="common">Wolverine</name>
    <name type="synonym">Gluton</name>
    <dbReference type="NCBI Taxonomy" id="48420"/>
    <lineage>
        <taxon>Eukaryota</taxon>
        <taxon>Metazoa</taxon>
        <taxon>Chordata</taxon>
        <taxon>Craniata</taxon>
        <taxon>Vertebrata</taxon>
        <taxon>Euteleostomi</taxon>
        <taxon>Mammalia</taxon>
        <taxon>Eutheria</taxon>
        <taxon>Laurasiatheria</taxon>
        <taxon>Carnivora</taxon>
        <taxon>Caniformia</taxon>
        <taxon>Musteloidea</taxon>
        <taxon>Mustelidae</taxon>
        <taxon>Guloninae</taxon>
        <taxon>Gulo</taxon>
    </lineage>
</organism>
<comment type="caution">
    <text evidence="1">The sequence shown here is derived from an EMBL/GenBank/DDBJ whole genome shotgun (WGS) entry which is preliminary data.</text>
</comment>